<dbReference type="Gene3D" id="1.10.630.10">
    <property type="entry name" value="Cytochrome P450"/>
    <property type="match status" value="1"/>
</dbReference>
<comment type="cofactor">
    <cofactor evidence="1 12">
        <name>heme</name>
        <dbReference type="ChEBI" id="CHEBI:30413"/>
    </cofactor>
</comment>
<keyword evidence="5" id="KW-0812">Transmembrane</keyword>
<dbReference type="PROSITE" id="PS00086">
    <property type="entry name" value="CYTOCHROME_P450"/>
    <property type="match status" value="1"/>
</dbReference>
<dbReference type="GO" id="GO:0016020">
    <property type="term" value="C:membrane"/>
    <property type="evidence" value="ECO:0007669"/>
    <property type="project" value="UniProtKB-SubCell"/>
</dbReference>
<evidence type="ECO:0000256" key="3">
    <source>
        <dbReference type="ARBA" id="ARBA00010617"/>
    </source>
</evidence>
<feature type="binding site" description="axial binding residue" evidence="12">
    <location>
        <position position="450"/>
    </location>
    <ligand>
        <name>heme</name>
        <dbReference type="ChEBI" id="CHEBI:30413"/>
    </ligand>
    <ligandPart>
        <name>Fe</name>
        <dbReference type="ChEBI" id="CHEBI:18248"/>
    </ligandPart>
</feature>
<dbReference type="Pfam" id="PF00067">
    <property type="entry name" value="p450"/>
    <property type="match status" value="1"/>
</dbReference>
<keyword evidence="9 12" id="KW-0408">Iron</keyword>
<dbReference type="SMR" id="A0A5B8H9L8"/>
<evidence type="ECO:0000256" key="10">
    <source>
        <dbReference type="ARBA" id="ARBA00023033"/>
    </source>
</evidence>
<keyword evidence="6 12" id="KW-0479">Metal-binding</keyword>
<evidence type="ECO:0000256" key="12">
    <source>
        <dbReference type="PIRSR" id="PIRSR602401-1"/>
    </source>
</evidence>
<evidence type="ECO:0000256" key="6">
    <source>
        <dbReference type="ARBA" id="ARBA00022723"/>
    </source>
</evidence>
<protein>
    <submittedName>
        <fullName evidence="14">CYP712K4</fullName>
    </submittedName>
</protein>
<evidence type="ECO:0000256" key="7">
    <source>
        <dbReference type="ARBA" id="ARBA00022989"/>
    </source>
</evidence>
<dbReference type="EMBL" id="MK829814">
    <property type="protein sequence ID" value="QDX01867.1"/>
    <property type="molecule type" value="mRNA"/>
</dbReference>
<comment type="similarity">
    <text evidence="3 13">Belongs to the cytochrome P450 family.</text>
</comment>
<evidence type="ECO:0000256" key="9">
    <source>
        <dbReference type="ARBA" id="ARBA00023004"/>
    </source>
</evidence>
<dbReference type="InterPro" id="IPR002401">
    <property type="entry name" value="Cyt_P450_E_grp-I"/>
</dbReference>
<comment type="subcellular location">
    <subcellularLocation>
        <location evidence="2">Membrane</location>
        <topology evidence="2">Single-pass membrane protein</topology>
    </subcellularLocation>
</comment>
<dbReference type="FunFam" id="1.10.630.10:FF:000019">
    <property type="entry name" value="Cytochrome P450 family protein"/>
    <property type="match status" value="1"/>
</dbReference>
<name>A0A5B8H9L8_9ROSI</name>
<keyword evidence="10 13" id="KW-0503">Monooxygenase</keyword>
<keyword evidence="11" id="KW-0472">Membrane</keyword>
<evidence type="ECO:0000256" key="13">
    <source>
        <dbReference type="RuleBase" id="RU000461"/>
    </source>
</evidence>
<dbReference type="GO" id="GO:0016709">
    <property type="term" value="F:oxidoreductase activity, acting on paired donors, with incorporation or reduction of molecular oxygen, NAD(P)H as one donor, and incorporation of one atom of oxygen"/>
    <property type="evidence" value="ECO:0007669"/>
    <property type="project" value="TreeGrafter"/>
</dbReference>
<keyword evidence="4 12" id="KW-0349">Heme</keyword>
<sequence length="511" mass="58518">MAIITDMQYYVVLFLLWLFSTLLLQYAFRRSTKGTTTHLRLPPSPPALPVIGHFHLLSKDIHICFQNLARKYGPLLYLRFGSFKCLLISSVSVATEVFKSNDVAFSSKPFSVLGDRLIFGNTGFIISQYGEYWRYMKKLTVTELLGARQLERSRKVRKEELYRYLQKVIDKASALEVFDVGSELMKLTNNTICRMVLSTRCSEEDNEAEEVKELVEGSFDLAMKMTMVAMAGPLKKVVGRYYEKEDRDINRRCDELLERMWKEHEERAKREGVDREDKDFMDILLEAYYDEKADFRLTRNQVKAFILDIFIAGTSTSADTMQWVVANLINYPDVMKKVRQEIESVVGNTRLVEESDLPNLPYLQAVVKETLRLYPPGPVLPRRTNDASKVSGFDIPKDLIVAFNVYAIMRDPEAWDKPDEFIPERFLSSSKEQNTQLVNFMAFGAGRRLCPGSTLALTLMNAAIANMVLCFDWKVGKDGDRVNMKAGTGFTLALAEPLMCRPILRFNPFTG</sequence>
<evidence type="ECO:0000313" key="14">
    <source>
        <dbReference type="EMBL" id="QDX01867.1"/>
    </source>
</evidence>
<dbReference type="InterPro" id="IPR051103">
    <property type="entry name" value="Plant_metabolite_P450s"/>
</dbReference>
<dbReference type="PRINTS" id="PR00385">
    <property type="entry name" value="P450"/>
</dbReference>
<evidence type="ECO:0000256" key="5">
    <source>
        <dbReference type="ARBA" id="ARBA00022692"/>
    </source>
</evidence>
<dbReference type="InterPro" id="IPR017972">
    <property type="entry name" value="Cyt_P450_CS"/>
</dbReference>
<reference evidence="14" key="1">
    <citation type="journal article" date="2019" name="Plant Cell Physiol.">
        <title>CYP712K4 Catalyzes the C-29 Oxidation of Friedelin in the Maytenus ilicifolia Quinone Methide Triterpenoid Biosynthesis Pathway.</title>
        <authorList>
            <person name="Bicalho K.U."/>
            <person name="Santoni M.M."/>
            <person name="Arendt P."/>
            <person name="Zanelli C.F."/>
            <person name="Furlan M."/>
            <person name="Goossens A."/>
            <person name="Pollier J."/>
        </authorList>
    </citation>
    <scope>NUCLEOTIDE SEQUENCE</scope>
</reference>
<dbReference type="InterPro" id="IPR036396">
    <property type="entry name" value="Cyt_P450_sf"/>
</dbReference>
<dbReference type="GO" id="GO:0020037">
    <property type="term" value="F:heme binding"/>
    <property type="evidence" value="ECO:0007669"/>
    <property type="project" value="InterPro"/>
</dbReference>
<dbReference type="PRINTS" id="PR00463">
    <property type="entry name" value="EP450I"/>
</dbReference>
<keyword evidence="8 13" id="KW-0560">Oxidoreductase</keyword>
<organism evidence="14">
    <name type="scientific">Monteverdia ilicifolia</name>
    <dbReference type="NCBI Taxonomy" id="1081520"/>
    <lineage>
        <taxon>Eukaryota</taxon>
        <taxon>Viridiplantae</taxon>
        <taxon>Streptophyta</taxon>
        <taxon>Embryophyta</taxon>
        <taxon>Tracheophyta</taxon>
        <taxon>Spermatophyta</taxon>
        <taxon>Magnoliopsida</taxon>
        <taxon>eudicotyledons</taxon>
        <taxon>Gunneridae</taxon>
        <taxon>Pentapetalae</taxon>
        <taxon>rosids</taxon>
        <taxon>fabids</taxon>
        <taxon>Celastrales</taxon>
        <taxon>Celastraceae</taxon>
        <taxon>Monteverdia</taxon>
    </lineage>
</organism>
<dbReference type="PANTHER" id="PTHR24298">
    <property type="entry name" value="FLAVONOID 3'-MONOOXYGENASE-RELATED"/>
    <property type="match status" value="1"/>
</dbReference>
<dbReference type="AlphaFoldDB" id="A0A5B8H9L8"/>
<dbReference type="InterPro" id="IPR001128">
    <property type="entry name" value="Cyt_P450"/>
</dbReference>
<evidence type="ECO:0000256" key="4">
    <source>
        <dbReference type="ARBA" id="ARBA00022617"/>
    </source>
</evidence>
<proteinExistence type="evidence at transcript level"/>
<evidence type="ECO:0000256" key="2">
    <source>
        <dbReference type="ARBA" id="ARBA00004167"/>
    </source>
</evidence>
<dbReference type="SUPFAM" id="SSF48264">
    <property type="entry name" value="Cytochrome P450"/>
    <property type="match status" value="1"/>
</dbReference>
<evidence type="ECO:0000256" key="8">
    <source>
        <dbReference type="ARBA" id="ARBA00023002"/>
    </source>
</evidence>
<accession>A0A5B8H9L8</accession>
<keyword evidence="7" id="KW-1133">Transmembrane helix</keyword>
<dbReference type="GO" id="GO:0005506">
    <property type="term" value="F:iron ion binding"/>
    <property type="evidence" value="ECO:0007669"/>
    <property type="project" value="InterPro"/>
</dbReference>
<dbReference type="PANTHER" id="PTHR24298:SF59">
    <property type="entry name" value="CYTOCHROME P450, FAMILY 705, SUBFAMILY A, POLYPEPTIDE 25-RELATED"/>
    <property type="match status" value="1"/>
</dbReference>
<evidence type="ECO:0000256" key="11">
    <source>
        <dbReference type="ARBA" id="ARBA00023136"/>
    </source>
</evidence>
<evidence type="ECO:0000256" key="1">
    <source>
        <dbReference type="ARBA" id="ARBA00001971"/>
    </source>
</evidence>